<dbReference type="PANTHER" id="PTHR26379:SF293">
    <property type="entry name" value="BTB_POZ AND MATH DOMAIN-CONTAINING PROTEIN 3"/>
    <property type="match status" value="1"/>
</dbReference>
<evidence type="ECO:0000313" key="4">
    <source>
        <dbReference type="EMBL" id="KAF9600718.1"/>
    </source>
</evidence>
<comment type="caution">
    <text evidence="4">The sequence shown here is derived from an EMBL/GenBank/DDBJ whole genome shotgun (WGS) entry which is preliminary data.</text>
</comment>
<feature type="domain" description="BTB" evidence="3">
    <location>
        <begin position="4"/>
        <end position="71"/>
    </location>
</feature>
<feature type="region of interest" description="Disordered" evidence="2">
    <location>
        <begin position="213"/>
        <end position="265"/>
    </location>
</feature>
<dbReference type="Proteomes" id="UP000631114">
    <property type="component" value="Unassembled WGS sequence"/>
</dbReference>
<dbReference type="SMART" id="SM00225">
    <property type="entry name" value="BTB"/>
    <property type="match status" value="1"/>
</dbReference>
<dbReference type="AlphaFoldDB" id="A0A835HPI4"/>
<reference evidence="4 5" key="1">
    <citation type="submission" date="2020-10" db="EMBL/GenBank/DDBJ databases">
        <title>The Coptis chinensis genome and diversification of protoberbering-type alkaloids.</title>
        <authorList>
            <person name="Wang B."/>
            <person name="Shu S."/>
            <person name="Song C."/>
            <person name="Liu Y."/>
        </authorList>
    </citation>
    <scope>NUCLEOTIDE SEQUENCE [LARGE SCALE GENOMIC DNA]</scope>
    <source>
        <strain evidence="4">HL-2020</strain>
        <tissue evidence="4">Leaf</tissue>
    </source>
</reference>
<dbReference type="Gene3D" id="3.30.710.10">
    <property type="entry name" value="Potassium Channel Kv1.1, Chain A"/>
    <property type="match status" value="1"/>
</dbReference>
<dbReference type="SUPFAM" id="SSF75304">
    <property type="entry name" value="Amidase signature (AS) enzymes"/>
    <property type="match status" value="1"/>
</dbReference>
<evidence type="ECO:0000256" key="2">
    <source>
        <dbReference type="SAM" id="MobiDB-lite"/>
    </source>
</evidence>
<feature type="compositionally biased region" description="Polar residues" evidence="2">
    <location>
        <begin position="214"/>
        <end position="229"/>
    </location>
</feature>
<dbReference type="GO" id="GO:0016567">
    <property type="term" value="P:protein ubiquitination"/>
    <property type="evidence" value="ECO:0007669"/>
    <property type="project" value="InterPro"/>
</dbReference>
<organism evidence="4 5">
    <name type="scientific">Coptis chinensis</name>
    <dbReference type="NCBI Taxonomy" id="261450"/>
    <lineage>
        <taxon>Eukaryota</taxon>
        <taxon>Viridiplantae</taxon>
        <taxon>Streptophyta</taxon>
        <taxon>Embryophyta</taxon>
        <taxon>Tracheophyta</taxon>
        <taxon>Spermatophyta</taxon>
        <taxon>Magnoliopsida</taxon>
        <taxon>Ranunculales</taxon>
        <taxon>Ranunculaceae</taxon>
        <taxon>Coptidoideae</taxon>
        <taxon>Coptis</taxon>
    </lineage>
</organism>
<accession>A0A835HPI4</accession>
<dbReference type="InterPro" id="IPR000210">
    <property type="entry name" value="BTB/POZ_dom"/>
</dbReference>
<gene>
    <name evidence="4" type="ORF">IFM89_011405</name>
</gene>
<dbReference type="PROSITE" id="PS50097">
    <property type="entry name" value="BTB"/>
    <property type="match status" value="1"/>
</dbReference>
<proteinExistence type="predicted"/>
<dbReference type="InterPro" id="IPR036928">
    <property type="entry name" value="AS_sf"/>
</dbReference>
<dbReference type="EMBL" id="JADFTS010000006">
    <property type="protein sequence ID" value="KAF9600718.1"/>
    <property type="molecule type" value="Genomic_DNA"/>
</dbReference>
<keyword evidence="5" id="KW-1185">Reference proteome</keyword>
<dbReference type="InterPro" id="IPR045005">
    <property type="entry name" value="BPM1-6"/>
</dbReference>
<evidence type="ECO:0000313" key="5">
    <source>
        <dbReference type="Proteomes" id="UP000631114"/>
    </source>
</evidence>
<sequence length="626" mass="68356">MIASDITFEVGEETFRAHKLILAAGSPVFRDQFFGLIRNTNIDKVVVEDVEPAIFKVFYLNLISTVSSLPSLMGLEAKYEDEAFLPSIDLTKLWDLLLKSVDRTRKRICPSYPKDVYTRGCDGVVNDKHKVLMLKGLQSHAKGNDNILCNDEKEYCPVTFAPQLISSDDIEVSRRRSTGLNNSRNGINDKEVVSIYSDGVPLLRRYLAKKELQSRNSQSVERENPNNIPSAEMNADEPVFPSKSVVSDSRHNPKPRGNVWDRLGKPEQRNVRVETMEVEDVDLVKDGIVENPGEAHDQKTSVLFGRLGRRLMGETPALDNGHISKTNGEYKRLDHDLNAVCSPHHAGSYYKKREFNEIGSGPANGSISLRGRNSKHLQDREPLEEFQRSSSAKCSRSENVNNIASGTRQTGGIETCQALGDSAFIPGLETCQAFGVPNSAFIPGVNGVSQRNFCKEVLEETYANIRDDGILVIPTVKRPPPQCGLKEVSVPLGFHDNCPVSVSFIAKNGSDEKAAAANTLAARCKATAMEAREAYLAIRAEIEELEARYSDLPEVSAHGPAIDRQVDSLEVGSAGPAVVLTAAGEVVADQPPVVGGLGGTLTEGVVASPDLCHPWNVLRVAGVSVL</sequence>
<name>A0A835HPI4_9MAGN</name>
<dbReference type="OrthoDB" id="4726at2759"/>
<dbReference type="SUPFAM" id="SSF54695">
    <property type="entry name" value="POZ domain"/>
    <property type="match status" value="1"/>
</dbReference>
<dbReference type="Pfam" id="PF00651">
    <property type="entry name" value="BTB"/>
    <property type="match status" value="1"/>
</dbReference>
<comment type="pathway">
    <text evidence="1">Protein modification; protein ubiquitination.</text>
</comment>
<dbReference type="InterPro" id="IPR011333">
    <property type="entry name" value="SKP1/BTB/POZ_sf"/>
</dbReference>
<dbReference type="PANTHER" id="PTHR26379">
    <property type="entry name" value="BTB/POZ AND MATH DOMAIN-CONTAINING PROTEIN 1"/>
    <property type="match status" value="1"/>
</dbReference>
<evidence type="ECO:0000259" key="3">
    <source>
        <dbReference type="PROSITE" id="PS50097"/>
    </source>
</evidence>
<evidence type="ECO:0000256" key="1">
    <source>
        <dbReference type="ARBA" id="ARBA00004906"/>
    </source>
</evidence>
<protein>
    <recommendedName>
        <fullName evidence="3">BTB domain-containing protein</fullName>
    </recommendedName>
</protein>